<dbReference type="EMBL" id="QUSF01005203">
    <property type="protein sequence ID" value="RLV62801.1"/>
    <property type="molecule type" value="Genomic_DNA"/>
</dbReference>
<dbReference type="EMBL" id="QUSF01005202">
    <property type="protein sequence ID" value="RLV62802.1"/>
    <property type="molecule type" value="Genomic_DNA"/>
</dbReference>
<feature type="region of interest" description="Disordered" evidence="1">
    <location>
        <begin position="158"/>
        <end position="231"/>
    </location>
</feature>
<evidence type="ECO:0000256" key="1">
    <source>
        <dbReference type="SAM" id="MobiDB-lite"/>
    </source>
</evidence>
<evidence type="ECO:0000313" key="3">
    <source>
        <dbReference type="EMBL" id="RLV62802.1"/>
    </source>
</evidence>
<dbReference type="OrthoDB" id="9222677at2759"/>
<keyword evidence="4" id="KW-1185">Reference proteome</keyword>
<comment type="caution">
    <text evidence="2">The sequence shown here is derived from an EMBL/GenBank/DDBJ whole genome shotgun (WGS) entry which is preliminary data.</text>
</comment>
<name>A0A3L8Q649_CHLGU</name>
<organism evidence="2 4">
    <name type="scientific">Chloebia gouldiae</name>
    <name type="common">Gouldian finch</name>
    <name type="synonym">Erythrura gouldiae</name>
    <dbReference type="NCBI Taxonomy" id="44316"/>
    <lineage>
        <taxon>Eukaryota</taxon>
        <taxon>Metazoa</taxon>
        <taxon>Chordata</taxon>
        <taxon>Craniata</taxon>
        <taxon>Vertebrata</taxon>
        <taxon>Euteleostomi</taxon>
        <taxon>Archelosauria</taxon>
        <taxon>Archosauria</taxon>
        <taxon>Dinosauria</taxon>
        <taxon>Saurischia</taxon>
        <taxon>Theropoda</taxon>
        <taxon>Coelurosauria</taxon>
        <taxon>Aves</taxon>
        <taxon>Neognathae</taxon>
        <taxon>Neoaves</taxon>
        <taxon>Telluraves</taxon>
        <taxon>Australaves</taxon>
        <taxon>Passeriformes</taxon>
        <taxon>Passeroidea</taxon>
        <taxon>Passeridae</taxon>
        <taxon>Chloebia</taxon>
    </lineage>
</organism>
<protein>
    <submittedName>
        <fullName evidence="2">Uncharacterized protein</fullName>
    </submittedName>
</protein>
<feature type="compositionally biased region" description="Low complexity" evidence="1">
    <location>
        <begin position="354"/>
        <end position="367"/>
    </location>
</feature>
<feature type="compositionally biased region" description="Low complexity" evidence="1">
    <location>
        <begin position="384"/>
        <end position="393"/>
    </location>
</feature>
<evidence type="ECO:0000313" key="2">
    <source>
        <dbReference type="EMBL" id="RLV62801.1"/>
    </source>
</evidence>
<feature type="region of interest" description="Disordered" evidence="1">
    <location>
        <begin position="317"/>
        <end position="487"/>
    </location>
</feature>
<accession>A0A3L8Q649</accession>
<reference evidence="2 4" key="1">
    <citation type="journal article" date="2018" name="Proc. R. Soc. B">
        <title>A non-coding region near Follistatin controls head colour polymorphism in the Gouldian finch.</title>
        <authorList>
            <person name="Toomey M.B."/>
            <person name="Marques C.I."/>
            <person name="Andrade P."/>
            <person name="Araujo P.M."/>
            <person name="Sabatino S."/>
            <person name="Gazda M.A."/>
            <person name="Afonso S."/>
            <person name="Lopes R.J."/>
            <person name="Corbo J.C."/>
            <person name="Carneiro M."/>
        </authorList>
    </citation>
    <scope>NUCLEOTIDE SEQUENCE [LARGE SCALE GENOMIC DNA]</scope>
    <source>
        <strain evidence="2">Red01</strain>
        <tissue evidence="2">Muscle</tissue>
    </source>
</reference>
<feature type="compositionally biased region" description="Pro residues" evidence="1">
    <location>
        <begin position="329"/>
        <end position="343"/>
    </location>
</feature>
<reference evidence="2" key="2">
    <citation type="submission" date="2018-08" db="EMBL/GenBank/DDBJ databases">
        <authorList>
            <person name="Sabatino S.J."/>
        </authorList>
    </citation>
    <scope>NUCLEOTIDE SEQUENCE</scope>
    <source>
        <strain evidence="2">Red01</strain>
        <tissue evidence="2">Muscle</tissue>
    </source>
</reference>
<feature type="region of interest" description="Disordered" evidence="1">
    <location>
        <begin position="260"/>
        <end position="301"/>
    </location>
</feature>
<feature type="compositionally biased region" description="Basic residues" evidence="1">
    <location>
        <begin position="564"/>
        <end position="578"/>
    </location>
</feature>
<dbReference type="Proteomes" id="UP000276834">
    <property type="component" value="Unassembled WGS sequence"/>
</dbReference>
<feature type="compositionally biased region" description="Pro residues" evidence="1">
    <location>
        <begin position="282"/>
        <end position="298"/>
    </location>
</feature>
<evidence type="ECO:0000313" key="4">
    <source>
        <dbReference type="Proteomes" id="UP000276834"/>
    </source>
</evidence>
<feature type="compositionally biased region" description="Basic residues" evidence="1">
    <location>
        <begin position="217"/>
        <end position="228"/>
    </location>
</feature>
<sequence>MPCSHPCPIPLRSSSSLCHQPGARGHPGDSHCLLPLPQGVRSSVVLAPVLPVCSLWGTFGWRKDQGVQEQGLAAGLGVLQLLPLPRSNARGPASPNSTVKLKLQPSPCRSLHRTLLWGEKAGSSLGLSIAGSRYPGYESHGREHVPLERICRGPDGRFVLETAPRPEPEPPRAPLLPYHQLPAEEEEEDEEEEESDDEPVWHRGVSLRPQTAGQPRRGARASGHRHGRYFGYGSSSPVDEAVALSITDVSPVASAAATLPYSAAREPPGPRHGPPRDSPPRQGSPPPAASPPVPPGPPAISGILQYLSLPFFKEMCVDGDWPPAEEPGDPPAQPEPPASPPPAERTLCPDCIDTSANAPSSPAATAAFLEPPRLPPGPAKASLPGSPSWARSPSPGPPPQPVPHLRTETPGRPPDAAAPEKLPRGSLTSQSSGRGSGSFLRPPSLAPSLGGTFLGTPVGDGGSWHSGGSAAEGRTDAGAGKRRNTSVDENYEWDAEFALESELLEALQLYRGAAPARPGSSIALRDLQRHKPGSAPVSSVSAEALGTGGPPERGQTPRTEGLGARRRREGAQQRRQRVGTRGCCSERFEVATLL</sequence>
<feature type="region of interest" description="Disordered" evidence="1">
    <location>
        <begin position="528"/>
        <end position="581"/>
    </location>
</feature>
<proteinExistence type="predicted"/>
<gene>
    <name evidence="2" type="ORF">DV515_00018928</name>
    <name evidence="3" type="ORF">DV515_00018929</name>
</gene>
<dbReference type="AlphaFoldDB" id="A0A3L8Q649"/>
<feature type="compositionally biased region" description="Acidic residues" evidence="1">
    <location>
        <begin position="183"/>
        <end position="198"/>
    </location>
</feature>